<dbReference type="SUPFAM" id="SSF50475">
    <property type="entry name" value="FMN-binding split barrel"/>
    <property type="match status" value="1"/>
</dbReference>
<proteinExistence type="predicted"/>
<feature type="domain" description="HTH cro/C1-type" evidence="1">
    <location>
        <begin position="15"/>
        <end position="38"/>
    </location>
</feature>
<gene>
    <name evidence="2" type="ORF">GCM10012289_29950</name>
</gene>
<evidence type="ECO:0000259" key="1">
    <source>
        <dbReference type="PROSITE" id="PS50943"/>
    </source>
</evidence>
<dbReference type="EMBL" id="BMNH01000007">
    <property type="protein sequence ID" value="GGO69260.1"/>
    <property type="molecule type" value="Genomic_DNA"/>
</dbReference>
<evidence type="ECO:0000313" key="3">
    <source>
        <dbReference type="Proteomes" id="UP000646523"/>
    </source>
</evidence>
<dbReference type="InterPro" id="IPR001387">
    <property type="entry name" value="Cro/C1-type_HTH"/>
</dbReference>
<dbReference type="RefSeq" id="WP_189124691.1">
    <property type="nucleotide sequence ID" value="NZ_BMNH01000007.1"/>
</dbReference>
<organism evidence="2 3">
    <name type="scientific">Nonomuraea cavernae</name>
    <dbReference type="NCBI Taxonomy" id="2045107"/>
    <lineage>
        <taxon>Bacteria</taxon>
        <taxon>Bacillati</taxon>
        <taxon>Actinomycetota</taxon>
        <taxon>Actinomycetes</taxon>
        <taxon>Streptosporangiales</taxon>
        <taxon>Streptosporangiaceae</taxon>
        <taxon>Nonomuraea</taxon>
    </lineage>
</organism>
<protein>
    <recommendedName>
        <fullName evidence="1">HTH cro/C1-type domain-containing protein</fullName>
    </recommendedName>
</protein>
<accession>A0A918DJC6</accession>
<dbReference type="AlphaFoldDB" id="A0A918DJC6"/>
<keyword evidence="3" id="KW-1185">Reference proteome</keyword>
<reference evidence="2" key="2">
    <citation type="submission" date="2020-09" db="EMBL/GenBank/DDBJ databases">
        <authorList>
            <person name="Sun Q."/>
            <person name="Zhou Y."/>
        </authorList>
    </citation>
    <scope>NUCLEOTIDE SEQUENCE</scope>
    <source>
        <strain evidence="2">CGMCC 4.7368</strain>
    </source>
</reference>
<dbReference type="CDD" id="cd00093">
    <property type="entry name" value="HTH_XRE"/>
    <property type="match status" value="1"/>
</dbReference>
<dbReference type="Gene3D" id="2.30.110.10">
    <property type="entry name" value="Electron Transport, Fmn-binding Protein, Chain A"/>
    <property type="match status" value="1"/>
</dbReference>
<dbReference type="InterPro" id="IPR024747">
    <property type="entry name" value="Pyridox_Oxase-rel"/>
</dbReference>
<dbReference type="Proteomes" id="UP000646523">
    <property type="component" value="Unassembled WGS sequence"/>
</dbReference>
<evidence type="ECO:0000313" key="2">
    <source>
        <dbReference type="EMBL" id="GGO69260.1"/>
    </source>
</evidence>
<comment type="caution">
    <text evidence="2">The sequence shown here is derived from an EMBL/GenBank/DDBJ whole genome shotgun (WGS) entry which is preliminary data.</text>
</comment>
<sequence>MSDNGFTAGGLVPGLAERRVALGLTREALAERAGVPVAHVECLEEPELAAKLARALETLAEERGAKPSRPELVKLDREECLRLISPGGIGRIGYYGRFGSTVLPVNYRVHDGAIVIRTVAGGATDEDLRTGLQGVEYQVAFEVDRLDEFTRTGWSVLVRGSLHHVTDDELAAASAEVEPWASGDRRRYLRITPSHVTGRRIVTG</sequence>
<dbReference type="Pfam" id="PF12900">
    <property type="entry name" value="Pyridox_ox_2"/>
    <property type="match status" value="1"/>
</dbReference>
<name>A0A918DJC6_9ACTN</name>
<dbReference type="PROSITE" id="PS50943">
    <property type="entry name" value="HTH_CROC1"/>
    <property type="match status" value="1"/>
</dbReference>
<dbReference type="InterPro" id="IPR012349">
    <property type="entry name" value="Split_barrel_FMN-bd"/>
</dbReference>
<reference evidence="2" key="1">
    <citation type="journal article" date="2014" name="Int. J. Syst. Evol. Microbiol.">
        <title>Complete genome sequence of Corynebacterium casei LMG S-19264T (=DSM 44701T), isolated from a smear-ripened cheese.</title>
        <authorList>
            <consortium name="US DOE Joint Genome Institute (JGI-PGF)"/>
            <person name="Walter F."/>
            <person name="Albersmeier A."/>
            <person name="Kalinowski J."/>
            <person name="Ruckert C."/>
        </authorList>
    </citation>
    <scope>NUCLEOTIDE SEQUENCE</scope>
    <source>
        <strain evidence="2">CGMCC 4.7368</strain>
    </source>
</reference>